<gene>
    <name evidence="2" type="ORF">OBRU01_27045</name>
</gene>
<evidence type="ECO:0000313" key="3">
    <source>
        <dbReference type="Proteomes" id="UP000037510"/>
    </source>
</evidence>
<dbReference type="EMBL" id="JTDY01017454">
    <property type="protein sequence ID" value="KOB51848.1"/>
    <property type="molecule type" value="Genomic_DNA"/>
</dbReference>
<feature type="non-terminal residue" evidence="2">
    <location>
        <position position="62"/>
    </location>
</feature>
<keyword evidence="2" id="KW-0378">Hydrolase</keyword>
<evidence type="ECO:0000313" key="2">
    <source>
        <dbReference type="EMBL" id="KOB51848.1"/>
    </source>
</evidence>
<reference evidence="2 3" key="1">
    <citation type="journal article" date="2015" name="Genome Biol. Evol.">
        <title>The genome of winter moth (Operophtera brumata) provides a genomic perspective on sexual dimorphism and phenology.</title>
        <authorList>
            <person name="Derks M.F."/>
            <person name="Smit S."/>
            <person name="Salis L."/>
            <person name="Schijlen E."/>
            <person name="Bossers A."/>
            <person name="Mateman C."/>
            <person name="Pijl A.S."/>
            <person name="de Ridder D."/>
            <person name="Groenen M.A."/>
            <person name="Visser M.E."/>
            <person name="Megens H.J."/>
        </authorList>
    </citation>
    <scope>NUCLEOTIDE SEQUENCE [LARGE SCALE GENOMIC DNA]</scope>
    <source>
        <strain evidence="2">WM2013NL</strain>
        <tissue evidence="2">Head and thorax</tissue>
    </source>
</reference>
<dbReference type="Proteomes" id="UP000037510">
    <property type="component" value="Unassembled WGS sequence"/>
</dbReference>
<keyword evidence="2" id="KW-0695">RNA-directed DNA polymerase</keyword>
<dbReference type="AlphaFoldDB" id="A0A0L7K2D9"/>
<keyword evidence="2" id="KW-0548">Nucleotidyltransferase</keyword>
<keyword evidence="2" id="KW-0255">Endonuclease</keyword>
<proteinExistence type="predicted"/>
<name>A0A0L7K2D9_OPEBR</name>
<keyword evidence="2" id="KW-0540">Nuclease</keyword>
<feature type="domain" description="Reverse transcriptase" evidence="1">
    <location>
        <begin position="1"/>
        <end position="62"/>
    </location>
</feature>
<protein>
    <submittedName>
        <fullName evidence="2">Endonuclease-reverse transcriptase</fullName>
    </submittedName>
</protein>
<sequence length="62" mass="7051">MLTNLRFTDDLVLFSESVGDMLSMIEDLKILSEKVGLKMNLAKTKIMTNILEAENYQMPVDV</sequence>
<accession>A0A0L7K2D9</accession>
<keyword evidence="3" id="KW-1185">Reference proteome</keyword>
<dbReference type="PROSITE" id="PS50878">
    <property type="entry name" value="RT_POL"/>
    <property type="match status" value="1"/>
</dbReference>
<dbReference type="GO" id="GO:0003964">
    <property type="term" value="F:RNA-directed DNA polymerase activity"/>
    <property type="evidence" value="ECO:0007669"/>
    <property type="project" value="UniProtKB-KW"/>
</dbReference>
<dbReference type="InterPro" id="IPR000477">
    <property type="entry name" value="RT_dom"/>
</dbReference>
<comment type="caution">
    <text evidence="2">The sequence shown here is derived from an EMBL/GenBank/DDBJ whole genome shotgun (WGS) entry which is preliminary data.</text>
</comment>
<keyword evidence="2" id="KW-0808">Transferase</keyword>
<dbReference type="GO" id="GO:0004519">
    <property type="term" value="F:endonuclease activity"/>
    <property type="evidence" value="ECO:0007669"/>
    <property type="project" value="UniProtKB-KW"/>
</dbReference>
<organism evidence="2 3">
    <name type="scientific">Operophtera brumata</name>
    <name type="common">Winter moth</name>
    <name type="synonym">Phalaena brumata</name>
    <dbReference type="NCBI Taxonomy" id="104452"/>
    <lineage>
        <taxon>Eukaryota</taxon>
        <taxon>Metazoa</taxon>
        <taxon>Ecdysozoa</taxon>
        <taxon>Arthropoda</taxon>
        <taxon>Hexapoda</taxon>
        <taxon>Insecta</taxon>
        <taxon>Pterygota</taxon>
        <taxon>Neoptera</taxon>
        <taxon>Endopterygota</taxon>
        <taxon>Lepidoptera</taxon>
        <taxon>Glossata</taxon>
        <taxon>Ditrysia</taxon>
        <taxon>Geometroidea</taxon>
        <taxon>Geometridae</taxon>
        <taxon>Larentiinae</taxon>
        <taxon>Operophtera</taxon>
    </lineage>
</organism>
<evidence type="ECO:0000259" key="1">
    <source>
        <dbReference type="PROSITE" id="PS50878"/>
    </source>
</evidence>